<gene>
    <name evidence="4" type="ORF">CCAM_LOCUS34894</name>
</gene>
<proteinExistence type="predicted"/>
<evidence type="ECO:0000313" key="5">
    <source>
        <dbReference type="Proteomes" id="UP000595140"/>
    </source>
</evidence>
<protein>
    <recommendedName>
        <fullName evidence="3">AMP-activated protein kinase glycogen-binding domain-containing protein</fullName>
    </recommendedName>
</protein>
<dbReference type="InterPro" id="IPR032640">
    <property type="entry name" value="AMPK1_CBM"/>
</dbReference>
<dbReference type="EMBL" id="OOIL02004817">
    <property type="protein sequence ID" value="VFQ93118.1"/>
    <property type="molecule type" value="Genomic_DNA"/>
</dbReference>
<dbReference type="PANTHER" id="PTHR47434:SF1">
    <property type="entry name" value="PROTEIN PTST HOMOLOG 2, CHLOROPLASTIC"/>
    <property type="match status" value="1"/>
</dbReference>
<dbReference type="Proteomes" id="UP000595140">
    <property type="component" value="Unassembled WGS sequence"/>
</dbReference>
<dbReference type="InterPro" id="IPR014756">
    <property type="entry name" value="Ig_E-set"/>
</dbReference>
<dbReference type="PANTHER" id="PTHR47434">
    <property type="entry name" value="PROTEIN PTST HOMOLOG 3, CHLOROPLASTIC"/>
    <property type="match status" value="1"/>
</dbReference>
<dbReference type="OrthoDB" id="531008at2759"/>
<dbReference type="SUPFAM" id="SSF81296">
    <property type="entry name" value="E set domains"/>
    <property type="match status" value="1"/>
</dbReference>
<feature type="compositionally biased region" description="Basic and acidic residues" evidence="2">
    <location>
        <begin position="237"/>
        <end position="248"/>
    </location>
</feature>
<feature type="coiled-coil region" evidence="1">
    <location>
        <begin position="339"/>
        <end position="407"/>
    </location>
</feature>
<name>A0A484MYN6_9ASTE</name>
<evidence type="ECO:0000259" key="3">
    <source>
        <dbReference type="Pfam" id="PF16561"/>
    </source>
</evidence>
<evidence type="ECO:0000256" key="2">
    <source>
        <dbReference type="SAM" id="MobiDB-lite"/>
    </source>
</evidence>
<dbReference type="InterPro" id="IPR013783">
    <property type="entry name" value="Ig-like_fold"/>
</dbReference>
<feature type="region of interest" description="Disordered" evidence="2">
    <location>
        <begin position="312"/>
        <end position="331"/>
    </location>
</feature>
<keyword evidence="1" id="KW-0175">Coiled coil</keyword>
<sequence>MGSHIQNLFIPSPQLSAHFVSPFVFACSPALKVCCPPKPKSIARLGVGKVMGVFGILEARGRGRIGGCDLRCCAGEMASEGDAELEARVLEFMEKSGNPEAFPTRKELEKAGRFDLVDAIRVRGGWFALGWDSEQSDNEFEKLDIDFEIKRLRRRMRSSRGAANSANKELETAVFEDSDVESTGFDFSSESVSYPASSSGRLLEAESEEGSGIEGILSRLERERNSSLGINIANYRNGDHASSTDDQKNQNSVATASDRTDLGMINSFQRVRPDTGRAWSIQRAGYQDTEFEADEIAFSQSREGERRISITGIGPPAGNVTNDSHRQNGNNHYNIRSRLQHLEVELASALQLLSSKSEEHASREATEIYPGELQKLSDALEFQENELMNAQERLRALRAKLAVVEGKMTLAMSDSQKMVEAKQKRIDSANKALQFIRDVHIVWPSAASEVYITGSFDGWATQRKMEKSSAGIFSARLKLYPGRYEIKFIVDGEWRIDPLRPTTHSNGYENNQLIIT</sequence>
<keyword evidence="5" id="KW-1185">Reference proteome</keyword>
<feature type="region of interest" description="Disordered" evidence="2">
    <location>
        <begin position="234"/>
        <end position="258"/>
    </location>
</feature>
<feature type="compositionally biased region" description="Low complexity" evidence="2">
    <location>
        <begin position="188"/>
        <end position="202"/>
    </location>
</feature>
<organism evidence="4 5">
    <name type="scientific">Cuscuta campestris</name>
    <dbReference type="NCBI Taxonomy" id="132261"/>
    <lineage>
        <taxon>Eukaryota</taxon>
        <taxon>Viridiplantae</taxon>
        <taxon>Streptophyta</taxon>
        <taxon>Embryophyta</taxon>
        <taxon>Tracheophyta</taxon>
        <taxon>Spermatophyta</taxon>
        <taxon>Magnoliopsida</taxon>
        <taxon>eudicotyledons</taxon>
        <taxon>Gunneridae</taxon>
        <taxon>Pentapetalae</taxon>
        <taxon>asterids</taxon>
        <taxon>lamiids</taxon>
        <taxon>Solanales</taxon>
        <taxon>Convolvulaceae</taxon>
        <taxon>Cuscuteae</taxon>
        <taxon>Cuscuta</taxon>
        <taxon>Cuscuta subgen. Grammica</taxon>
        <taxon>Cuscuta sect. Cleistogrammica</taxon>
    </lineage>
</organism>
<feature type="domain" description="AMP-activated protein kinase glycogen-binding" evidence="3">
    <location>
        <begin position="439"/>
        <end position="512"/>
    </location>
</feature>
<feature type="compositionally biased region" description="Polar residues" evidence="2">
    <location>
        <begin position="319"/>
        <end position="331"/>
    </location>
</feature>
<dbReference type="Pfam" id="PF16561">
    <property type="entry name" value="AMPK1_CBM"/>
    <property type="match status" value="1"/>
</dbReference>
<reference evidence="4 5" key="1">
    <citation type="submission" date="2018-04" db="EMBL/GenBank/DDBJ databases">
        <authorList>
            <person name="Vogel A."/>
        </authorList>
    </citation>
    <scope>NUCLEOTIDE SEQUENCE [LARGE SCALE GENOMIC DNA]</scope>
</reference>
<evidence type="ECO:0000313" key="4">
    <source>
        <dbReference type="EMBL" id="VFQ93118.1"/>
    </source>
</evidence>
<dbReference type="Gene3D" id="2.60.40.10">
    <property type="entry name" value="Immunoglobulins"/>
    <property type="match status" value="1"/>
</dbReference>
<feature type="region of interest" description="Disordered" evidence="2">
    <location>
        <begin position="185"/>
        <end position="208"/>
    </location>
</feature>
<dbReference type="AlphaFoldDB" id="A0A484MYN6"/>
<dbReference type="CDD" id="cd02859">
    <property type="entry name" value="E_set_AMPKbeta_like_N"/>
    <property type="match status" value="1"/>
</dbReference>
<dbReference type="GO" id="GO:0009507">
    <property type="term" value="C:chloroplast"/>
    <property type="evidence" value="ECO:0007669"/>
    <property type="project" value="UniProtKB-ARBA"/>
</dbReference>
<evidence type="ECO:0000256" key="1">
    <source>
        <dbReference type="SAM" id="Coils"/>
    </source>
</evidence>
<accession>A0A484MYN6</accession>